<proteinExistence type="inferred from homology"/>
<evidence type="ECO:0000256" key="4">
    <source>
        <dbReference type="ARBA" id="ARBA00006288"/>
    </source>
</evidence>
<dbReference type="Pfam" id="PF02770">
    <property type="entry name" value="Acyl-CoA_dh_M"/>
    <property type="match status" value="1"/>
</dbReference>
<dbReference type="AlphaFoldDB" id="A0A8T1UNQ2"/>
<dbReference type="GO" id="GO:0005504">
    <property type="term" value="F:fatty acid binding"/>
    <property type="evidence" value="ECO:0007669"/>
    <property type="project" value="TreeGrafter"/>
</dbReference>
<evidence type="ECO:0000259" key="15">
    <source>
        <dbReference type="Pfam" id="PF02770"/>
    </source>
</evidence>
<feature type="domain" description="Acyl-CoA oxidase/dehydrogenase middle" evidence="15">
    <location>
        <begin position="422"/>
        <end position="534"/>
    </location>
</feature>
<evidence type="ECO:0000256" key="12">
    <source>
        <dbReference type="ARBA" id="ARBA00063271"/>
    </source>
</evidence>
<feature type="domain" description="Acyl-coenzyme A oxidase N-terminal" evidence="16">
    <location>
        <begin position="300"/>
        <end position="417"/>
    </location>
</feature>
<keyword evidence="8" id="KW-0276">Fatty acid metabolism</keyword>
<dbReference type="Pfam" id="PF01756">
    <property type="entry name" value="ACOX"/>
    <property type="match status" value="1"/>
</dbReference>
<dbReference type="InterPro" id="IPR012258">
    <property type="entry name" value="Acyl-CoA_oxidase"/>
</dbReference>
<dbReference type="PANTHER" id="PTHR10909">
    <property type="entry name" value="ELECTRON TRANSPORT OXIDOREDUCTASE"/>
    <property type="match status" value="1"/>
</dbReference>
<dbReference type="InterPro" id="IPR055060">
    <property type="entry name" value="ACOX_C_alpha1"/>
</dbReference>
<evidence type="ECO:0000259" key="14">
    <source>
        <dbReference type="Pfam" id="PF01756"/>
    </source>
</evidence>
<feature type="region of interest" description="Disordered" evidence="13">
    <location>
        <begin position="148"/>
        <end position="188"/>
    </location>
</feature>
<evidence type="ECO:0000259" key="16">
    <source>
        <dbReference type="Pfam" id="PF14749"/>
    </source>
</evidence>
<keyword evidence="7" id="KW-0274">FAD</keyword>
<evidence type="ECO:0000256" key="11">
    <source>
        <dbReference type="ARBA" id="ARBA00023140"/>
    </source>
</evidence>
<evidence type="ECO:0000256" key="9">
    <source>
        <dbReference type="ARBA" id="ARBA00023002"/>
    </source>
</evidence>
<dbReference type="FunFam" id="1.10.540.10:FF:000018">
    <property type="entry name" value="Acyl-coenzyme A oxidase"/>
    <property type="match status" value="1"/>
</dbReference>
<dbReference type="GO" id="GO:0055088">
    <property type="term" value="P:lipid homeostasis"/>
    <property type="evidence" value="ECO:0007669"/>
    <property type="project" value="TreeGrafter"/>
</dbReference>
<evidence type="ECO:0000256" key="7">
    <source>
        <dbReference type="ARBA" id="ARBA00022827"/>
    </source>
</evidence>
<dbReference type="GO" id="GO:0005777">
    <property type="term" value="C:peroxisome"/>
    <property type="evidence" value="ECO:0007669"/>
    <property type="project" value="UniProtKB-SubCell"/>
</dbReference>
<evidence type="ECO:0000256" key="8">
    <source>
        <dbReference type="ARBA" id="ARBA00022832"/>
    </source>
</evidence>
<dbReference type="OrthoDB" id="538336at2759"/>
<evidence type="ECO:0000256" key="10">
    <source>
        <dbReference type="ARBA" id="ARBA00023098"/>
    </source>
</evidence>
<dbReference type="Proteomes" id="UP000688947">
    <property type="component" value="Unassembled WGS sequence"/>
</dbReference>
<keyword evidence="10" id="KW-0443">Lipid metabolism</keyword>
<dbReference type="GO" id="GO:0071949">
    <property type="term" value="F:FAD binding"/>
    <property type="evidence" value="ECO:0007669"/>
    <property type="project" value="InterPro"/>
</dbReference>
<feature type="region of interest" description="Disordered" evidence="13">
    <location>
        <begin position="1"/>
        <end position="23"/>
    </location>
</feature>
<dbReference type="Pfam" id="PF14749">
    <property type="entry name" value="Acyl-CoA_ox_N"/>
    <property type="match status" value="1"/>
</dbReference>
<gene>
    <name evidence="18" type="ORF">JG687_00005266</name>
</gene>
<evidence type="ECO:0000313" key="18">
    <source>
        <dbReference type="EMBL" id="KAG6965757.1"/>
    </source>
</evidence>
<comment type="catalytic activity">
    <reaction evidence="1">
        <text>a 2,3-saturated acyl-CoA + O2 = a (2E)-enoyl-CoA + H2O2</text>
        <dbReference type="Rhea" id="RHEA:38959"/>
        <dbReference type="ChEBI" id="CHEBI:15379"/>
        <dbReference type="ChEBI" id="CHEBI:16240"/>
        <dbReference type="ChEBI" id="CHEBI:58856"/>
        <dbReference type="ChEBI" id="CHEBI:65111"/>
        <dbReference type="EC" id="1.3.3.6"/>
    </reaction>
</comment>
<organism evidence="18 19">
    <name type="scientific">Phytophthora cactorum</name>
    <dbReference type="NCBI Taxonomy" id="29920"/>
    <lineage>
        <taxon>Eukaryota</taxon>
        <taxon>Sar</taxon>
        <taxon>Stramenopiles</taxon>
        <taxon>Oomycota</taxon>
        <taxon>Peronosporomycetes</taxon>
        <taxon>Peronosporales</taxon>
        <taxon>Peronosporaceae</taxon>
        <taxon>Phytophthora</taxon>
    </lineage>
</organism>
<dbReference type="FunFam" id="1.20.140.10:FF:000015">
    <property type="entry name" value="Acyl-coenzyme A oxidase"/>
    <property type="match status" value="1"/>
</dbReference>
<dbReference type="FunFam" id="1.20.140.10:FF:000013">
    <property type="entry name" value="Acyl-coenzyme A oxidase"/>
    <property type="match status" value="1"/>
</dbReference>
<accession>A0A8T1UNQ2</accession>
<dbReference type="FunFam" id="2.40.110.10:FF:000003">
    <property type="entry name" value="Acyl-coenzyme A oxidase"/>
    <property type="match status" value="1"/>
</dbReference>
<dbReference type="InterPro" id="IPR002655">
    <property type="entry name" value="Acyl-CoA_oxidase_C"/>
</dbReference>
<feature type="compositionally biased region" description="Basic residues" evidence="13">
    <location>
        <begin position="161"/>
        <end position="171"/>
    </location>
</feature>
<comment type="cofactor">
    <cofactor evidence="2">
        <name>FAD</name>
        <dbReference type="ChEBI" id="CHEBI:57692"/>
    </cofactor>
</comment>
<reference evidence="18" key="1">
    <citation type="submission" date="2021-01" db="EMBL/GenBank/DDBJ databases">
        <title>Phytophthora aleatoria, a newly-described species from Pinus radiata is distinct from Phytophthora cactorum isolates based on comparative genomics.</title>
        <authorList>
            <person name="Mcdougal R."/>
            <person name="Panda P."/>
            <person name="Williams N."/>
            <person name="Studholme D.J."/>
        </authorList>
    </citation>
    <scope>NUCLEOTIDE SEQUENCE</scope>
    <source>
        <strain evidence="18">NZFS 3830</strain>
    </source>
</reference>
<name>A0A8T1UNQ2_9STRA</name>
<dbReference type="Pfam" id="PF22924">
    <property type="entry name" value="ACOX_C_alpha1"/>
    <property type="match status" value="1"/>
</dbReference>
<sequence>MEQTEQDARSRQRRSAKGKDKATVSFKLHTELLAEKRTQQREEKEVAHLRHAQQKILGKKTVNDFAQLKLIRRESAATRSRSLHCNGKTLNLSRKSKECELIKPSYIIPERTALVADSLPQRPMSAKPVLQSQYRSSVGHTASLDSDEEAKLLDNAPPKTYLKKKRKKKSIDRKSGRLTSCKSTPVLSDKAEHSESLPVCKKINIVVHMRNLQLVEEQNTPSGASPPLEITFRRLVCHDVSRPLQATSAFAQTMSGTSSGPARRLSALSRQLQPAPRAVSTRDQTIAELAAERARASFSPRAMADFIFGGKRQTELRLEAMKLLEDHPEFRNDVGVFDRSLAERREHTVQRLRRLYSLFMVHGGDVEKRETLADIVGVFDLPLWTRNGVHFGLFLGAIMGQGDQEQQDEWMLPTMMLELFGCYGMTELGHGSFTRGFETTATFNVETDEFVIHTPTDTATKWWIGGAGQTATHTVCFARLVLPNDSADHGVQSFIVPLRDVETHEPLSGVRIGDMGSKMGLQGVDNGWIQFDHVRIPRANMLRRFAQVSRDGVFSQTQHKAQLAYAALLVNRGKIVTLSVGILEKALTIAVRYAGVRRQGLQVNSEDYHAETRLLDYQTHQYRLMPVLARAYAYRLQTRHITRLLQQFDTQGSDISEALLADIHGTMSGFKAFCTWDVQEGIDACRQSCGGNGYSKYTGLAELLADFSVMVTFEGDNTVMAQQTAHYLVRSVEKLQRGDKLFGSVQYLEREHLSNLRRQWGVEGSADLNNAALLRDALDVYTGRQVLQVAAKLAAANGKTVAERMNSCQVDLVEIARVHVFYNVASAFLQHIEELKMEASGDSEALVPALEALCQLYICQELDRGAAFLLKEKFMSSFQSNLVRARLMESCARVRDDAVALVDTFMLTDTVVNSSVGRADGSIYEGALAAVHHRVGPTPYFATAIKPIFDGELLE</sequence>
<evidence type="ECO:0000313" key="19">
    <source>
        <dbReference type="Proteomes" id="UP000688947"/>
    </source>
</evidence>
<evidence type="ECO:0000256" key="6">
    <source>
        <dbReference type="ARBA" id="ARBA00022630"/>
    </source>
</evidence>
<dbReference type="PANTHER" id="PTHR10909:SF352">
    <property type="entry name" value="ACYL-COENZYME A OXIDASE-LIKE PROTEIN"/>
    <property type="match status" value="1"/>
</dbReference>
<dbReference type="GO" id="GO:0003997">
    <property type="term" value="F:acyl-CoA oxidase activity"/>
    <property type="evidence" value="ECO:0007669"/>
    <property type="project" value="UniProtKB-EC"/>
</dbReference>
<feature type="compositionally biased region" description="Basic and acidic residues" evidence="13">
    <location>
        <begin position="1"/>
        <end position="10"/>
    </location>
</feature>
<keyword evidence="11" id="KW-0576">Peroxisome</keyword>
<evidence type="ECO:0000259" key="17">
    <source>
        <dbReference type="Pfam" id="PF22924"/>
    </source>
</evidence>
<dbReference type="InterPro" id="IPR006091">
    <property type="entry name" value="Acyl-CoA_Oxase/DH_mid-dom"/>
</dbReference>
<evidence type="ECO:0000256" key="13">
    <source>
        <dbReference type="SAM" id="MobiDB-lite"/>
    </source>
</evidence>
<dbReference type="GO" id="GO:0033540">
    <property type="term" value="P:fatty acid beta-oxidation using acyl-CoA oxidase"/>
    <property type="evidence" value="ECO:0007669"/>
    <property type="project" value="TreeGrafter"/>
</dbReference>
<evidence type="ECO:0000256" key="3">
    <source>
        <dbReference type="ARBA" id="ARBA00004275"/>
    </source>
</evidence>
<evidence type="ECO:0000256" key="2">
    <source>
        <dbReference type="ARBA" id="ARBA00001974"/>
    </source>
</evidence>
<comment type="similarity">
    <text evidence="4">Belongs to the acyl-CoA oxidase family.</text>
</comment>
<keyword evidence="6" id="KW-0285">Flavoprotein</keyword>
<protein>
    <recommendedName>
        <fullName evidence="5">acyl-CoA oxidase</fullName>
        <ecNumber evidence="5">1.3.3.6</ecNumber>
    </recommendedName>
</protein>
<dbReference type="EMBL" id="JAENGZ010000195">
    <property type="protein sequence ID" value="KAG6965757.1"/>
    <property type="molecule type" value="Genomic_DNA"/>
</dbReference>
<dbReference type="VEuPathDB" id="FungiDB:PC110_g11112"/>
<dbReference type="EC" id="1.3.3.6" evidence="5"/>
<feature type="compositionally biased region" description="Polar residues" evidence="13">
    <location>
        <begin position="177"/>
        <end position="186"/>
    </location>
</feature>
<evidence type="ECO:0000256" key="1">
    <source>
        <dbReference type="ARBA" id="ARBA00001201"/>
    </source>
</evidence>
<dbReference type="VEuPathDB" id="FungiDB:PC110_g11113"/>
<feature type="domain" description="Acyl-CoA oxidase C-alpha1" evidence="17">
    <location>
        <begin position="565"/>
        <end position="729"/>
    </location>
</feature>
<dbReference type="InterPro" id="IPR029320">
    <property type="entry name" value="Acyl-CoA_ox_N"/>
</dbReference>
<comment type="caution">
    <text evidence="18">The sequence shown here is derived from an EMBL/GenBank/DDBJ whole genome shotgun (WGS) entry which is preliminary data.</text>
</comment>
<keyword evidence="9" id="KW-0560">Oxidoreductase</keyword>
<feature type="domain" description="Acyl-CoA oxidase C-terminal" evidence="14">
    <location>
        <begin position="773"/>
        <end position="948"/>
    </location>
</feature>
<comment type="subunit">
    <text evidence="12">Heteropentamer composed of five different subunits.</text>
</comment>
<evidence type="ECO:0000256" key="5">
    <source>
        <dbReference type="ARBA" id="ARBA00012870"/>
    </source>
</evidence>
<comment type="subcellular location">
    <subcellularLocation>
        <location evidence="3">Peroxisome</location>
    </subcellularLocation>
</comment>